<accession>A0ABT6N8N4</accession>
<evidence type="ECO:0000256" key="1">
    <source>
        <dbReference type="ARBA" id="ARBA00010928"/>
    </source>
</evidence>
<feature type="domain" description="GFO/IDH/MocA-like oxidoreductase" evidence="4">
    <location>
        <begin position="129"/>
        <end position="246"/>
    </location>
</feature>
<dbReference type="EMBL" id="JARYZI010000001">
    <property type="protein sequence ID" value="MDH8676768.1"/>
    <property type="molecule type" value="Genomic_DNA"/>
</dbReference>
<dbReference type="Pfam" id="PF22725">
    <property type="entry name" value="GFO_IDH_MocA_C3"/>
    <property type="match status" value="1"/>
</dbReference>
<keyword evidence="6" id="KW-1185">Reference proteome</keyword>
<dbReference type="PANTHER" id="PTHR22604">
    <property type="entry name" value="OXIDOREDUCTASES"/>
    <property type="match status" value="1"/>
</dbReference>
<evidence type="ECO:0000259" key="4">
    <source>
        <dbReference type="Pfam" id="PF22725"/>
    </source>
</evidence>
<dbReference type="RefSeq" id="WP_281092566.1">
    <property type="nucleotide sequence ID" value="NZ_JARYZI010000001.1"/>
</dbReference>
<proteinExistence type="inferred from homology"/>
<comment type="similarity">
    <text evidence="1">Belongs to the Gfo/Idh/MocA family.</text>
</comment>
<evidence type="ECO:0000313" key="5">
    <source>
        <dbReference type="EMBL" id="MDH8676768.1"/>
    </source>
</evidence>
<dbReference type="InterPro" id="IPR000683">
    <property type="entry name" value="Gfo/Idh/MocA-like_OxRdtase_N"/>
</dbReference>
<feature type="domain" description="Gfo/Idh/MocA-like oxidoreductase N-terminal" evidence="3">
    <location>
        <begin position="2"/>
        <end position="118"/>
    </location>
</feature>
<evidence type="ECO:0000313" key="6">
    <source>
        <dbReference type="Proteomes" id="UP001158045"/>
    </source>
</evidence>
<gene>
    <name evidence="5" type="ORF">QE109_01345</name>
</gene>
<comment type="caution">
    <text evidence="5">The sequence shown here is derived from an EMBL/GenBank/DDBJ whole genome shotgun (WGS) entry which is preliminary data.</text>
</comment>
<name>A0ABT6N8N4_9FIRM</name>
<evidence type="ECO:0000256" key="2">
    <source>
        <dbReference type="ARBA" id="ARBA00023002"/>
    </source>
</evidence>
<dbReference type="Gene3D" id="3.40.50.720">
    <property type="entry name" value="NAD(P)-binding Rossmann-like Domain"/>
    <property type="match status" value="1"/>
</dbReference>
<organism evidence="5 6">
    <name type="scientific">Fusibacter bizertensis</name>
    <dbReference type="NCBI Taxonomy" id="1488331"/>
    <lineage>
        <taxon>Bacteria</taxon>
        <taxon>Bacillati</taxon>
        <taxon>Bacillota</taxon>
        <taxon>Clostridia</taxon>
        <taxon>Eubacteriales</taxon>
        <taxon>Eubacteriales Family XII. Incertae Sedis</taxon>
        <taxon>Fusibacter</taxon>
    </lineage>
</organism>
<dbReference type="Proteomes" id="UP001158045">
    <property type="component" value="Unassembled WGS sequence"/>
</dbReference>
<dbReference type="InterPro" id="IPR050984">
    <property type="entry name" value="Gfo/Idh/MocA_domain"/>
</dbReference>
<dbReference type="SUPFAM" id="SSF51735">
    <property type="entry name" value="NAD(P)-binding Rossmann-fold domains"/>
    <property type="match status" value="1"/>
</dbReference>
<reference evidence="5 6" key="1">
    <citation type="submission" date="2023-04" db="EMBL/GenBank/DDBJ databases">
        <title>Fusibacter bizertensis strain WBS, isolated from littoral bottom sediments of the Arctic seas - biochemical and genomic analysis.</title>
        <authorList>
            <person name="Brioukhanov A.L."/>
        </authorList>
    </citation>
    <scope>NUCLEOTIDE SEQUENCE [LARGE SCALE GENOMIC DNA]</scope>
    <source>
        <strain evidence="5 6">WBS</strain>
    </source>
</reference>
<protein>
    <submittedName>
        <fullName evidence="5">Gfo/Idh/MocA family oxidoreductase</fullName>
    </submittedName>
</protein>
<sequence>MIKWGIYGAGTIADKYAHDFSVVKGGQIIAVYARDGIKVKSFCENHKIDKAYSDENEFFNDPEIDVVYVATPHTLHAKVAMKALNAGKHVVCEKPFAMNFKEAKEVIELAQRKELFVMEALWTLFLPTIQEVKRKITTGTIGNLQKIKCSFGFKNEGPSEGRLLNPSLGGGALLDIGIYTVMITNYLMGVNYKEMHTDALYTDTGVDGTVNIRLLYNQHVEVELNASILENLDNNLLLIGDAGTIEVPQFWEANHALIIKEVETHKIEHIVTGFWGYHYEIEHICQMITEGKIESDIASHKFTLELMQELDKIRDQIGLKYKADNII</sequence>
<dbReference type="Gene3D" id="3.30.360.10">
    <property type="entry name" value="Dihydrodipicolinate Reductase, domain 2"/>
    <property type="match status" value="1"/>
</dbReference>
<dbReference type="InterPro" id="IPR055170">
    <property type="entry name" value="GFO_IDH_MocA-like_dom"/>
</dbReference>
<dbReference type="InterPro" id="IPR036291">
    <property type="entry name" value="NAD(P)-bd_dom_sf"/>
</dbReference>
<dbReference type="Pfam" id="PF01408">
    <property type="entry name" value="GFO_IDH_MocA"/>
    <property type="match status" value="1"/>
</dbReference>
<dbReference type="PANTHER" id="PTHR22604:SF105">
    <property type="entry name" value="TRANS-1,2-DIHYDROBENZENE-1,2-DIOL DEHYDROGENASE"/>
    <property type="match status" value="1"/>
</dbReference>
<keyword evidence="2" id="KW-0560">Oxidoreductase</keyword>
<dbReference type="SUPFAM" id="SSF55347">
    <property type="entry name" value="Glyceraldehyde-3-phosphate dehydrogenase-like, C-terminal domain"/>
    <property type="match status" value="1"/>
</dbReference>
<evidence type="ECO:0000259" key="3">
    <source>
        <dbReference type="Pfam" id="PF01408"/>
    </source>
</evidence>